<sequence length="304" mass="36067">MIDMQLFMTKDGDICSVEGWWHPEDKVICNYIYLQHPDGDVEIEGNRYVKVIRKKDGSWRSFEEQLEFIKKFGRRYIRAYFIKHKMVIDKNKIKKFYDPFYTFKQFSRNYPKEFSDLKEFLKIVGIDEKEYDNIGMVGSYQVGLRKEKSDIDVLFRFNLERNMEIFRKITALSSKKEMEVFDRGKKTPLRVYFKEKIFCCHFAYKNIEDIPKIFSRRYINLGKVNCEIEVIDNIHSIYTPTILLGKIVRTGQKIVIVIYHGGNKGEYKVGDVLNVYGEKIDSGTGIFLNVEEVEKVYDEGKIRC</sequence>
<dbReference type="InterPro" id="IPR043519">
    <property type="entry name" value="NT_sf"/>
</dbReference>
<dbReference type="EMBL" id="CP007389">
    <property type="protein sequence ID" value="APT74067.1"/>
    <property type="molecule type" value="Genomic_DNA"/>
</dbReference>
<dbReference type="SUPFAM" id="SSF81301">
    <property type="entry name" value="Nucleotidyltransferase"/>
    <property type="match status" value="1"/>
</dbReference>
<name>A0ABM6GEZ0_9BACT</name>
<gene>
    <name evidence="2" type="ORF">BW47_05950</name>
</gene>
<feature type="domain" description="Polymerase nucleotidyl transferase" evidence="1">
    <location>
        <begin position="118"/>
        <end position="199"/>
    </location>
</feature>
<accession>A0ABM6GEZ0</accession>
<evidence type="ECO:0000313" key="3">
    <source>
        <dbReference type="Proteomes" id="UP000185490"/>
    </source>
</evidence>
<keyword evidence="3" id="KW-1185">Reference proteome</keyword>
<dbReference type="Proteomes" id="UP000185490">
    <property type="component" value="Chromosome"/>
</dbReference>
<protein>
    <recommendedName>
        <fullName evidence="1">Polymerase nucleotidyl transferase domain-containing protein</fullName>
    </recommendedName>
</protein>
<evidence type="ECO:0000259" key="1">
    <source>
        <dbReference type="Pfam" id="PF01909"/>
    </source>
</evidence>
<dbReference type="InterPro" id="IPR002934">
    <property type="entry name" value="Polymerase_NTP_transf_dom"/>
</dbReference>
<proteinExistence type="predicted"/>
<reference evidence="2 3" key="1">
    <citation type="submission" date="2014-02" db="EMBL/GenBank/DDBJ databases">
        <title>Diversity of Thermotogales isolates from hydrothermal vents.</title>
        <authorList>
            <person name="Haverkamp T.H.A."/>
            <person name="Lossouarn J."/>
            <person name="Geslin C."/>
            <person name="Nesbo C.L."/>
        </authorList>
    </citation>
    <scope>NUCLEOTIDE SEQUENCE [LARGE SCALE GENOMIC DNA]</scope>
    <source>
        <strain evidence="2 3">431</strain>
    </source>
</reference>
<dbReference type="RefSeq" id="WP_012057326.1">
    <property type="nucleotide sequence ID" value="NZ_CP007389.1"/>
</dbReference>
<dbReference type="Pfam" id="PF01909">
    <property type="entry name" value="NTP_transf_2"/>
    <property type="match status" value="1"/>
</dbReference>
<evidence type="ECO:0000313" key="2">
    <source>
        <dbReference type="EMBL" id="APT74067.1"/>
    </source>
</evidence>
<organism evidence="2 3">
    <name type="scientific">Thermosipho melanesiensis</name>
    <dbReference type="NCBI Taxonomy" id="46541"/>
    <lineage>
        <taxon>Bacteria</taxon>
        <taxon>Thermotogati</taxon>
        <taxon>Thermotogota</taxon>
        <taxon>Thermotogae</taxon>
        <taxon>Thermotogales</taxon>
        <taxon>Fervidobacteriaceae</taxon>
        <taxon>Thermosipho</taxon>
    </lineage>
</organism>